<evidence type="ECO:0000313" key="3">
    <source>
        <dbReference type="Proteomes" id="UP000299102"/>
    </source>
</evidence>
<accession>A0A4C1VNC6</accession>
<dbReference type="AlphaFoldDB" id="A0A4C1VNC6"/>
<dbReference type="Proteomes" id="UP000299102">
    <property type="component" value="Unassembled WGS sequence"/>
</dbReference>
<protein>
    <submittedName>
        <fullName evidence="2">Uncharacterized protein</fullName>
    </submittedName>
</protein>
<gene>
    <name evidence="2" type="ORF">EVAR_95845_1</name>
</gene>
<dbReference type="EMBL" id="BGZK01000365">
    <property type="protein sequence ID" value="GBP39394.1"/>
    <property type="molecule type" value="Genomic_DNA"/>
</dbReference>
<keyword evidence="1" id="KW-1133">Transmembrane helix</keyword>
<reference evidence="2 3" key="1">
    <citation type="journal article" date="2019" name="Commun. Biol.">
        <title>The bagworm genome reveals a unique fibroin gene that provides high tensile strength.</title>
        <authorList>
            <person name="Kono N."/>
            <person name="Nakamura H."/>
            <person name="Ohtoshi R."/>
            <person name="Tomita M."/>
            <person name="Numata K."/>
            <person name="Arakawa K."/>
        </authorList>
    </citation>
    <scope>NUCLEOTIDE SEQUENCE [LARGE SCALE GENOMIC DNA]</scope>
</reference>
<organism evidence="2 3">
    <name type="scientific">Eumeta variegata</name>
    <name type="common">Bagworm moth</name>
    <name type="synonym">Eumeta japonica</name>
    <dbReference type="NCBI Taxonomy" id="151549"/>
    <lineage>
        <taxon>Eukaryota</taxon>
        <taxon>Metazoa</taxon>
        <taxon>Ecdysozoa</taxon>
        <taxon>Arthropoda</taxon>
        <taxon>Hexapoda</taxon>
        <taxon>Insecta</taxon>
        <taxon>Pterygota</taxon>
        <taxon>Neoptera</taxon>
        <taxon>Endopterygota</taxon>
        <taxon>Lepidoptera</taxon>
        <taxon>Glossata</taxon>
        <taxon>Ditrysia</taxon>
        <taxon>Tineoidea</taxon>
        <taxon>Psychidae</taxon>
        <taxon>Oiketicinae</taxon>
        <taxon>Eumeta</taxon>
    </lineage>
</organism>
<keyword evidence="1" id="KW-0472">Membrane</keyword>
<feature type="transmembrane region" description="Helical" evidence="1">
    <location>
        <begin position="20"/>
        <end position="39"/>
    </location>
</feature>
<keyword evidence="3" id="KW-1185">Reference proteome</keyword>
<evidence type="ECO:0000256" key="1">
    <source>
        <dbReference type="SAM" id="Phobius"/>
    </source>
</evidence>
<proteinExistence type="predicted"/>
<name>A0A4C1VNC6_EUMVA</name>
<comment type="caution">
    <text evidence="2">The sequence shown here is derived from an EMBL/GenBank/DDBJ whole genome shotgun (WGS) entry which is preliminary data.</text>
</comment>
<evidence type="ECO:0000313" key="2">
    <source>
        <dbReference type="EMBL" id="GBP39394.1"/>
    </source>
</evidence>
<keyword evidence="1" id="KW-0812">Transmembrane</keyword>
<sequence length="91" mass="10278">MSLSTRYSDFIRPNDVVRSTSWRVAIVTVCAVVAERMSIFRAAMRCYRREMSFPVDQVQHSTCQLSAQNGILLGMETSTQPACHVLMAYIS</sequence>